<feature type="compositionally biased region" description="Low complexity" evidence="4">
    <location>
        <begin position="49"/>
        <end position="62"/>
    </location>
</feature>
<keyword evidence="1" id="KW-0645">Protease</keyword>
<feature type="compositionally biased region" description="Polar residues" evidence="4">
    <location>
        <begin position="75"/>
        <end position="87"/>
    </location>
</feature>
<dbReference type="Gene3D" id="3.90.70.20">
    <property type="match status" value="1"/>
</dbReference>
<dbReference type="GO" id="GO:0006508">
    <property type="term" value="P:proteolysis"/>
    <property type="evidence" value="ECO:0007669"/>
    <property type="project" value="UniProtKB-KW"/>
</dbReference>
<sequence>MSSHFPKSNPVYNPYTSHPSHDPQSATQHASPSVSGEPSARPNPYGALPPSMRSQRSSTSSRPPRHAPPAHHSQTGINHYPPQSQTAPAVRSRSWISRLCCLSDPAHDTTPPQQAQRPDLSNIQHVGRELAQQRTREALLPFLGNRYNMGQVADSVGQEIGEGVCYGLSMEWLANRRSGAAGQNADSLAALRSPAALGRAQSVQNNYVSYQQSIQSVSHDPSVRTDMAITEIFRQQGVQVSRATDLFNGESMHALTRAPGDYVVGLIGFGTGHAITVHRPARNERDQRLTVFDSNMGEFKVSRRDEEYFFDAMQARYNVIGERFTHASAYSIP</sequence>
<evidence type="ECO:0000256" key="3">
    <source>
        <dbReference type="ARBA" id="ARBA00022807"/>
    </source>
</evidence>
<organism evidence="6 7">
    <name type="scientific">Burkholderia gladioli</name>
    <name type="common">Pseudomonas marginata</name>
    <name type="synonym">Phytomonas marginata</name>
    <dbReference type="NCBI Taxonomy" id="28095"/>
    <lineage>
        <taxon>Bacteria</taxon>
        <taxon>Pseudomonadati</taxon>
        <taxon>Pseudomonadota</taxon>
        <taxon>Betaproteobacteria</taxon>
        <taxon>Burkholderiales</taxon>
        <taxon>Burkholderiaceae</taxon>
        <taxon>Burkholderia</taxon>
    </lineage>
</organism>
<dbReference type="EMBL" id="PDDY01000004">
    <property type="protein sequence ID" value="PEH37953.1"/>
    <property type="molecule type" value="Genomic_DNA"/>
</dbReference>
<comment type="caution">
    <text evidence="6">The sequence shown here is derived from an EMBL/GenBank/DDBJ whole genome shotgun (WGS) entry which is preliminary data.</text>
</comment>
<name>A0A2A7S398_BURGA</name>
<gene>
    <name evidence="6" type="ORF">CRM94_26285</name>
</gene>
<dbReference type="RefSeq" id="WP_096748584.1">
    <property type="nucleotide sequence ID" value="NZ_CADEPO010000002.1"/>
</dbReference>
<dbReference type="Pfam" id="PF03543">
    <property type="entry name" value="Peptidase_C58"/>
    <property type="match status" value="1"/>
</dbReference>
<protein>
    <recommendedName>
        <fullName evidence="5">Peptidase C58 YopT-type domain-containing protein</fullName>
    </recommendedName>
</protein>
<feature type="compositionally biased region" description="Polar residues" evidence="4">
    <location>
        <begin position="1"/>
        <end position="36"/>
    </location>
</feature>
<dbReference type="InterPro" id="IPR006473">
    <property type="entry name" value="Peptidase_C58_Yopt"/>
</dbReference>
<feature type="domain" description="Peptidase C58 YopT-type" evidence="5">
    <location>
        <begin position="157"/>
        <end position="323"/>
    </location>
</feature>
<dbReference type="Proteomes" id="UP000220629">
    <property type="component" value="Unassembled WGS sequence"/>
</dbReference>
<evidence type="ECO:0000256" key="2">
    <source>
        <dbReference type="ARBA" id="ARBA00022801"/>
    </source>
</evidence>
<proteinExistence type="predicted"/>
<evidence type="ECO:0000259" key="5">
    <source>
        <dbReference type="Pfam" id="PF03543"/>
    </source>
</evidence>
<dbReference type="GO" id="GO:0004197">
    <property type="term" value="F:cysteine-type endopeptidase activity"/>
    <property type="evidence" value="ECO:0007669"/>
    <property type="project" value="InterPro"/>
</dbReference>
<keyword evidence="3" id="KW-0788">Thiol protease</keyword>
<dbReference type="SUPFAM" id="SSF54001">
    <property type="entry name" value="Cysteine proteinases"/>
    <property type="match status" value="1"/>
</dbReference>
<reference evidence="7" key="1">
    <citation type="submission" date="2017-09" db="EMBL/GenBank/DDBJ databases">
        <title>FDA dAtabase for Regulatory Grade micrObial Sequences (FDA-ARGOS): Supporting development and validation of Infectious Disease Dx tests.</title>
        <authorList>
            <person name="Minogue T."/>
            <person name="Wolcott M."/>
            <person name="Wasieloski L."/>
            <person name="Aguilar W."/>
            <person name="Moore D."/>
            <person name="Tallon L."/>
            <person name="Sadzewicz L."/>
            <person name="Ott S."/>
            <person name="Zhao X."/>
            <person name="Nagaraj S."/>
            <person name="Vavikolanu K."/>
            <person name="Aluvathingal J."/>
            <person name="Nadendla S."/>
            <person name="Sichtig H."/>
        </authorList>
    </citation>
    <scope>NUCLEOTIDE SEQUENCE [LARGE SCALE GENOMIC DNA]</scope>
    <source>
        <strain evidence="7">FDAARGOS_390</strain>
    </source>
</reference>
<accession>A0A2A7S398</accession>
<evidence type="ECO:0000256" key="1">
    <source>
        <dbReference type="ARBA" id="ARBA00022670"/>
    </source>
</evidence>
<evidence type="ECO:0000313" key="7">
    <source>
        <dbReference type="Proteomes" id="UP000220629"/>
    </source>
</evidence>
<dbReference type="InterPro" id="IPR038765">
    <property type="entry name" value="Papain-like_cys_pep_sf"/>
</dbReference>
<keyword evidence="2" id="KW-0378">Hydrolase</keyword>
<feature type="region of interest" description="Disordered" evidence="4">
    <location>
        <begin position="1"/>
        <end position="89"/>
    </location>
</feature>
<evidence type="ECO:0000256" key="4">
    <source>
        <dbReference type="SAM" id="MobiDB-lite"/>
    </source>
</evidence>
<evidence type="ECO:0000313" key="6">
    <source>
        <dbReference type="EMBL" id="PEH37953.1"/>
    </source>
</evidence>
<dbReference type="AlphaFoldDB" id="A0A2A7S398"/>